<dbReference type="InterPro" id="IPR000182">
    <property type="entry name" value="GNAT_dom"/>
</dbReference>
<dbReference type="InterPro" id="IPR016181">
    <property type="entry name" value="Acyl_CoA_acyltransferase"/>
</dbReference>
<dbReference type="PROSITE" id="PS51186">
    <property type="entry name" value="GNAT"/>
    <property type="match status" value="1"/>
</dbReference>
<dbReference type="Gene3D" id="3.40.630.30">
    <property type="match status" value="1"/>
</dbReference>
<evidence type="ECO:0000259" key="1">
    <source>
        <dbReference type="PROSITE" id="PS51186"/>
    </source>
</evidence>
<feature type="domain" description="N-acetyltransferase" evidence="1">
    <location>
        <begin position="6"/>
        <end position="144"/>
    </location>
</feature>
<dbReference type="Proteomes" id="UP000310017">
    <property type="component" value="Chromosome"/>
</dbReference>
<sequence length="144" mass="15936">MMRSTINIRLANENDLLAIETVGEALFDYPILKNRTVEFLNDPRHHLALAFEHDTIVGMASGVHYVHPDKDPSLFINEVSVLEGYQNHGIGRSLVKYLCAHASHIGCSEAWVLTGQENGAAQKAYLAAGGKKEDANTILFEFEL</sequence>
<dbReference type="GO" id="GO:0016747">
    <property type="term" value="F:acyltransferase activity, transferring groups other than amino-acyl groups"/>
    <property type="evidence" value="ECO:0007669"/>
    <property type="project" value="InterPro"/>
</dbReference>
<dbReference type="OrthoDB" id="9796129at2"/>
<name>A0A5B7SKM0_9FLAO</name>
<gene>
    <name evidence="2" type="ORF">FGM00_00025</name>
</gene>
<keyword evidence="3" id="KW-1185">Reference proteome</keyword>
<dbReference type="AlphaFoldDB" id="A0A5B7SKM0"/>
<reference evidence="2 3" key="1">
    <citation type="submission" date="2019-05" db="EMBL/GenBank/DDBJ databases">
        <title>Genome sequencing of F202Z8.</title>
        <authorList>
            <person name="Kwon Y.M."/>
        </authorList>
    </citation>
    <scope>NUCLEOTIDE SEQUENCE [LARGE SCALE GENOMIC DNA]</scope>
    <source>
        <strain evidence="2 3">F202Z8</strain>
    </source>
</reference>
<keyword evidence="2" id="KW-0808">Transferase</keyword>
<evidence type="ECO:0000313" key="2">
    <source>
        <dbReference type="EMBL" id="QCW98581.1"/>
    </source>
</evidence>
<organism evidence="2 3">
    <name type="scientific">Aggregatimonas sangjinii</name>
    <dbReference type="NCBI Taxonomy" id="2583587"/>
    <lineage>
        <taxon>Bacteria</taxon>
        <taxon>Pseudomonadati</taxon>
        <taxon>Bacteroidota</taxon>
        <taxon>Flavobacteriia</taxon>
        <taxon>Flavobacteriales</taxon>
        <taxon>Flavobacteriaceae</taxon>
        <taxon>Aggregatimonas</taxon>
    </lineage>
</organism>
<dbReference type="SUPFAM" id="SSF55729">
    <property type="entry name" value="Acyl-CoA N-acyltransferases (Nat)"/>
    <property type="match status" value="1"/>
</dbReference>
<evidence type="ECO:0000313" key="3">
    <source>
        <dbReference type="Proteomes" id="UP000310017"/>
    </source>
</evidence>
<dbReference type="EMBL" id="CP040710">
    <property type="protein sequence ID" value="QCW98581.1"/>
    <property type="molecule type" value="Genomic_DNA"/>
</dbReference>
<dbReference type="RefSeq" id="WP_138850936.1">
    <property type="nucleotide sequence ID" value="NZ_CP040710.1"/>
</dbReference>
<dbReference type="Pfam" id="PF00583">
    <property type="entry name" value="Acetyltransf_1"/>
    <property type="match status" value="1"/>
</dbReference>
<protein>
    <submittedName>
        <fullName evidence="2">GNAT family N-acetyltransferase</fullName>
    </submittedName>
</protein>
<proteinExistence type="predicted"/>
<dbReference type="KEGG" id="asag:FGM00_00025"/>
<accession>A0A5B7SKM0</accession>
<dbReference type="CDD" id="cd04301">
    <property type="entry name" value="NAT_SF"/>
    <property type="match status" value="1"/>
</dbReference>